<evidence type="ECO:0000256" key="4">
    <source>
        <dbReference type="ARBA" id="ARBA00022679"/>
    </source>
</evidence>
<evidence type="ECO:0000256" key="9">
    <source>
        <dbReference type="ARBA" id="ARBA00022842"/>
    </source>
</evidence>
<dbReference type="Pfam" id="PF00224">
    <property type="entry name" value="PK"/>
    <property type="match status" value="2"/>
</dbReference>
<feature type="domain" description="Pyruvate kinase barrel" evidence="13">
    <location>
        <begin position="346"/>
        <end position="586"/>
    </location>
</feature>
<dbReference type="RefSeq" id="WP_092612174.1">
    <property type="nucleotide sequence ID" value="NZ_FMYF01000009.1"/>
</dbReference>
<evidence type="ECO:0000256" key="3">
    <source>
        <dbReference type="ARBA" id="ARBA00012142"/>
    </source>
</evidence>
<dbReference type="GO" id="GO:0005524">
    <property type="term" value="F:ATP binding"/>
    <property type="evidence" value="ECO:0007669"/>
    <property type="project" value="UniProtKB-KW"/>
</dbReference>
<dbReference type="GO" id="GO:0030955">
    <property type="term" value="F:potassium ion binding"/>
    <property type="evidence" value="ECO:0007669"/>
    <property type="project" value="InterPro"/>
</dbReference>
<accession>A0A1G6HG08</accession>
<feature type="domain" description="Pyruvate kinase barrel" evidence="13">
    <location>
        <begin position="130"/>
        <end position="216"/>
    </location>
</feature>
<keyword evidence="15" id="KW-1185">Reference proteome</keyword>
<keyword evidence="4" id="KW-0808">Transferase</keyword>
<dbReference type="EC" id="2.7.1.40" evidence="3"/>
<evidence type="ECO:0000256" key="11">
    <source>
        <dbReference type="ARBA" id="ARBA00023317"/>
    </source>
</evidence>
<evidence type="ECO:0000256" key="2">
    <source>
        <dbReference type="ARBA" id="ARBA00008663"/>
    </source>
</evidence>
<dbReference type="GO" id="GO:0000287">
    <property type="term" value="F:magnesium ion binding"/>
    <property type="evidence" value="ECO:0007669"/>
    <property type="project" value="InterPro"/>
</dbReference>
<organism evidence="14 15">
    <name type="scientific">Raineyella antarctica</name>
    <dbReference type="NCBI Taxonomy" id="1577474"/>
    <lineage>
        <taxon>Bacteria</taxon>
        <taxon>Bacillati</taxon>
        <taxon>Actinomycetota</taxon>
        <taxon>Actinomycetes</taxon>
        <taxon>Propionibacteriales</taxon>
        <taxon>Propionibacteriaceae</taxon>
        <taxon>Raineyella</taxon>
    </lineage>
</organism>
<evidence type="ECO:0000256" key="8">
    <source>
        <dbReference type="ARBA" id="ARBA00022840"/>
    </source>
</evidence>
<dbReference type="Gene3D" id="3.20.20.60">
    <property type="entry name" value="Phosphoenolpyruvate-binding domains"/>
    <property type="match status" value="2"/>
</dbReference>
<keyword evidence="6" id="KW-0547">Nucleotide-binding</keyword>
<dbReference type="SUPFAM" id="SSF51621">
    <property type="entry name" value="Phosphoenolpyruvate/pyruvate domain"/>
    <property type="match status" value="1"/>
</dbReference>
<dbReference type="InterPro" id="IPR011037">
    <property type="entry name" value="Pyrv_Knase-like_insert_dom_sf"/>
</dbReference>
<keyword evidence="5" id="KW-0479">Metal-binding</keyword>
<evidence type="ECO:0000256" key="6">
    <source>
        <dbReference type="ARBA" id="ARBA00022741"/>
    </source>
</evidence>
<comment type="pathway">
    <text evidence="1">Carbohydrate degradation; glycolysis; pyruvate from D-glyceraldehyde 3-phosphate: step 5/5.</text>
</comment>
<dbReference type="AlphaFoldDB" id="A0A1G6HG08"/>
<keyword evidence="7 14" id="KW-0418">Kinase</keyword>
<dbReference type="OrthoDB" id="9812123at2"/>
<keyword evidence="11 14" id="KW-0670">Pyruvate</keyword>
<reference evidence="14 15" key="1">
    <citation type="submission" date="2016-06" db="EMBL/GenBank/DDBJ databases">
        <authorList>
            <person name="Olsen C.W."/>
            <person name="Carey S."/>
            <person name="Hinshaw L."/>
            <person name="Karasin A.I."/>
        </authorList>
    </citation>
    <scope>NUCLEOTIDE SEQUENCE [LARGE SCALE GENOMIC DNA]</scope>
    <source>
        <strain evidence="14 15">LZ-22</strain>
    </source>
</reference>
<dbReference type="InterPro" id="IPR001697">
    <property type="entry name" value="Pyr_Knase"/>
</dbReference>
<evidence type="ECO:0000256" key="7">
    <source>
        <dbReference type="ARBA" id="ARBA00022777"/>
    </source>
</evidence>
<comment type="similarity">
    <text evidence="2">Belongs to the pyruvate kinase family.</text>
</comment>
<proteinExistence type="inferred from homology"/>
<dbReference type="NCBIfam" id="NF011314">
    <property type="entry name" value="PRK14725.1"/>
    <property type="match status" value="1"/>
</dbReference>
<evidence type="ECO:0000256" key="10">
    <source>
        <dbReference type="ARBA" id="ARBA00023152"/>
    </source>
</evidence>
<dbReference type="UniPathway" id="UPA00109">
    <property type="reaction ID" value="UER00188"/>
</dbReference>
<dbReference type="EMBL" id="FMYF01000009">
    <property type="protein sequence ID" value="SDB93182.1"/>
    <property type="molecule type" value="Genomic_DNA"/>
</dbReference>
<dbReference type="SUPFAM" id="SSF50800">
    <property type="entry name" value="PK beta-barrel domain-like"/>
    <property type="match status" value="1"/>
</dbReference>
<protein>
    <recommendedName>
        <fullName evidence="3">pyruvate kinase</fullName>
        <ecNumber evidence="3">2.7.1.40</ecNumber>
    </recommendedName>
</protein>
<dbReference type="Proteomes" id="UP000199086">
    <property type="component" value="Unassembled WGS sequence"/>
</dbReference>
<dbReference type="GO" id="GO:0016301">
    <property type="term" value="F:kinase activity"/>
    <property type="evidence" value="ECO:0007669"/>
    <property type="project" value="UniProtKB-KW"/>
</dbReference>
<dbReference type="PANTHER" id="PTHR11817">
    <property type="entry name" value="PYRUVATE KINASE"/>
    <property type="match status" value="1"/>
</dbReference>
<evidence type="ECO:0000256" key="12">
    <source>
        <dbReference type="SAM" id="MobiDB-lite"/>
    </source>
</evidence>
<keyword evidence="8" id="KW-0067">ATP-binding</keyword>
<sequence length="628" mass="66656">MPPPPSISDLADRLESLRDSIVSTSTDEAIALQQVHPRNVASADNLLDYLALRSSDLRDLQSDLAHHGLSSLGRAEAHVEATLQGVCRAANALAGLPEPRFDPPMVSFDEGPAQLETNAELLFGPRPPHRTARIMVTLPPEGATDAGIVAEFAGAGASVFRINSAHDGPQAWAAMVGHVRAAEARTGRRLVVVVDLAGPKLRTGPIAPGPKVVKFKPQRDALGRTTVPAEVVLVAGAPGEPTAPGDTTAPSVADDPSEPRHSAPGTESLPAGPLPVTDRAWLARRAVGDVVEFVDSRGSHRTLTVRGTHGSRVECVLTDTAYFVPGLALQVADDRTTVADLPATVQRLRIHPGDHLRLVADLTPADPSATPPTIGCTLPEAFRDTAVGDRVWLDDGKIGGRIIATDDVALEIEVTSIAAQGAWLGAEKGINLPDTDLDLAALTEEDRAVLPFVVAHADAVDLSFVRTAADVADLRDELDRLGRPDFPVIVKLETMTGFRNLPDILLAGMASPHLGVMIARGDLAVEGGYARMGEIQEEIMWICEASHVPVVWATQVLEDLAKTGTPARAEVTDAAMSGRAECVMLNKGPHIPTAIRFLDAILTRMEGHQDKKSSLLRRLRLSARGSEL</sequence>
<dbReference type="InterPro" id="IPR040442">
    <property type="entry name" value="Pyrv_kinase-like_dom_sf"/>
</dbReference>
<keyword evidence="10" id="KW-0324">Glycolysis</keyword>
<dbReference type="STRING" id="1577474.GA0111570_109117"/>
<evidence type="ECO:0000313" key="14">
    <source>
        <dbReference type="EMBL" id="SDB93182.1"/>
    </source>
</evidence>
<keyword evidence="9" id="KW-0460">Magnesium</keyword>
<feature type="region of interest" description="Disordered" evidence="12">
    <location>
        <begin position="236"/>
        <end position="274"/>
    </location>
</feature>
<dbReference type="GO" id="GO:0004743">
    <property type="term" value="F:pyruvate kinase activity"/>
    <property type="evidence" value="ECO:0007669"/>
    <property type="project" value="UniProtKB-EC"/>
</dbReference>
<evidence type="ECO:0000313" key="15">
    <source>
        <dbReference type="Proteomes" id="UP000199086"/>
    </source>
</evidence>
<evidence type="ECO:0000256" key="1">
    <source>
        <dbReference type="ARBA" id="ARBA00004997"/>
    </source>
</evidence>
<evidence type="ECO:0000259" key="13">
    <source>
        <dbReference type="Pfam" id="PF00224"/>
    </source>
</evidence>
<evidence type="ECO:0000256" key="5">
    <source>
        <dbReference type="ARBA" id="ARBA00022723"/>
    </source>
</evidence>
<name>A0A1G6HG08_9ACTN</name>
<dbReference type="InterPro" id="IPR015793">
    <property type="entry name" value="Pyrv_Knase_brl"/>
</dbReference>
<gene>
    <name evidence="14" type="ORF">GA0111570_109117</name>
</gene>
<dbReference type="InterPro" id="IPR015813">
    <property type="entry name" value="Pyrv/PenolPyrv_kinase-like_dom"/>
</dbReference>